<evidence type="ECO:0000256" key="1">
    <source>
        <dbReference type="SAM" id="MobiDB-lite"/>
    </source>
</evidence>
<accession>A0A6S7G7L6</accession>
<gene>
    <name evidence="2" type="ORF">PACLA_8A065204</name>
</gene>
<evidence type="ECO:0000313" key="2">
    <source>
        <dbReference type="EMBL" id="CAB3985079.1"/>
    </source>
</evidence>
<proteinExistence type="predicted"/>
<feature type="compositionally biased region" description="Basic and acidic residues" evidence="1">
    <location>
        <begin position="26"/>
        <end position="36"/>
    </location>
</feature>
<evidence type="ECO:0000313" key="3">
    <source>
        <dbReference type="Proteomes" id="UP001152795"/>
    </source>
</evidence>
<reference evidence="2" key="1">
    <citation type="submission" date="2020-04" db="EMBL/GenBank/DDBJ databases">
        <authorList>
            <person name="Alioto T."/>
            <person name="Alioto T."/>
            <person name="Gomez Garrido J."/>
        </authorList>
    </citation>
    <scope>NUCLEOTIDE SEQUENCE</scope>
    <source>
        <strain evidence="2">A484AB</strain>
    </source>
</reference>
<dbReference type="EMBL" id="CACRXK020000825">
    <property type="protein sequence ID" value="CAB3985079.1"/>
    <property type="molecule type" value="Genomic_DNA"/>
</dbReference>
<comment type="caution">
    <text evidence="2">The sequence shown here is derived from an EMBL/GenBank/DDBJ whole genome shotgun (WGS) entry which is preliminary data.</text>
</comment>
<keyword evidence="3" id="KW-1185">Reference proteome</keyword>
<sequence length="63" mass="7245">MDEPEEDLTELKTTRDETRSGPPKFLNEKKDGKLSKKVSTDKQLIAIVNKELSLKRKVAEKME</sequence>
<dbReference type="AlphaFoldDB" id="A0A6S7G7L6"/>
<name>A0A6S7G7L6_PARCT</name>
<protein>
    <submittedName>
        <fullName evidence="2">Uncharacterized protein</fullName>
    </submittedName>
</protein>
<feature type="region of interest" description="Disordered" evidence="1">
    <location>
        <begin position="1"/>
        <end position="36"/>
    </location>
</feature>
<dbReference type="Proteomes" id="UP001152795">
    <property type="component" value="Unassembled WGS sequence"/>
</dbReference>
<feature type="compositionally biased region" description="Basic and acidic residues" evidence="1">
    <location>
        <begin position="9"/>
        <end position="19"/>
    </location>
</feature>
<organism evidence="2 3">
    <name type="scientific">Paramuricea clavata</name>
    <name type="common">Red gorgonian</name>
    <name type="synonym">Violescent sea-whip</name>
    <dbReference type="NCBI Taxonomy" id="317549"/>
    <lineage>
        <taxon>Eukaryota</taxon>
        <taxon>Metazoa</taxon>
        <taxon>Cnidaria</taxon>
        <taxon>Anthozoa</taxon>
        <taxon>Octocorallia</taxon>
        <taxon>Malacalcyonacea</taxon>
        <taxon>Plexauridae</taxon>
        <taxon>Paramuricea</taxon>
    </lineage>
</organism>